<dbReference type="Proteomes" id="UP000829398">
    <property type="component" value="Chromosome 7"/>
</dbReference>
<reference evidence="2" key="1">
    <citation type="journal article" date="2023" name="Hortic. Res.">
        <title>A chromosome-level phased genome enabling allele-level studies in sweet orange: a case study on citrus Huanglongbing tolerance.</title>
        <authorList>
            <person name="Wu B."/>
            <person name="Yu Q."/>
            <person name="Deng Z."/>
            <person name="Duan Y."/>
            <person name="Luo F."/>
            <person name="Gmitter F. Jr."/>
        </authorList>
    </citation>
    <scope>NUCLEOTIDE SEQUENCE [LARGE SCALE GENOMIC DNA]</scope>
    <source>
        <strain evidence="2">cv. Valencia</strain>
    </source>
</reference>
<keyword evidence="1" id="KW-0548">Nucleotidyltransferase</keyword>
<protein>
    <submittedName>
        <fullName evidence="1">Reverse transcriptase/RNA-dependent DNA polymerase</fullName>
    </submittedName>
</protein>
<evidence type="ECO:0000313" key="2">
    <source>
        <dbReference type="Proteomes" id="UP000829398"/>
    </source>
</evidence>
<accession>A0ACB8JJ88</accession>
<sequence length="515" mass="58898">MIGRRTQSFFNEIKLRVLRKISSWHHKFFSCSGKEILIKAVAQAVPTYAMSVFKLPLGLCDDMQGAIAKFWWGSTEVKKSIHWSRWEILGQAKIRGGLGFKDLSCFNQALVAKQGWRIIKDPDSLVAQILKARYFKHSYFLKAGLGSKPSYIWRSVLWGKEVLLKGYRWRIGDGKQINIFSSCRIPRLSTFKPITPPNLPGNTCVAELIDENNCWKKDKIYQHFSKDDADCIVHIPLSRRQSEDTIIWHYDRRGQYLVKSGYQVAFNHKHQGIPNCSNLNPSHWSVIWKLKIPEKVKIFLWRAAKDILPTAENLWRKRVLQEATCLVCTRQLENSAHALLDYKIARKVWRVSPIGSVVQGEKFLDVITLLFSLQRHEDPVRLVARAATVADSIKRIQQPEADFLAVPTLMQQNKWNLPEEGWLKINVDAAIDGENRLAGLWAVIRNHKGELVGATVNTVKSLRDVEMNEARVVLWGMQAAFKAGAISVVLESDSKGVIELINNKRFFNINFLGDL</sequence>
<keyword evidence="1" id="KW-0695">RNA-directed DNA polymerase</keyword>
<proteinExistence type="predicted"/>
<dbReference type="EMBL" id="CM039176">
    <property type="protein sequence ID" value="KAH9717802.1"/>
    <property type="molecule type" value="Genomic_DNA"/>
</dbReference>
<gene>
    <name evidence="1" type="ORF">KPL71_021976</name>
</gene>
<evidence type="ECO:0000313" key="1">
    <source>
        <dbReference type="EMBL" id="KAH9717802.1"/>
    </source>
</evidence>
<keyword evidence="2" id="KW-1185">Reference proteome</keyword>
<organism evidence="1 2">
    <name type="scientific">Citrus sinensis</name>
    <name type="common">Sweet orange</name>
    <name type="synonym">Citrus aurantium var. sinensis</name>
    <dbReference type="NCBI Taxonomy" id="2711"/>
    <lineage>
        <taxon>Eukaryota</taxon>
        <taxon>Viridiplantae</taxon>
        <taxon>Streptophyta</taxon>
        <taxon>Embryophyta</taxon>
        <taxon>Tracheophyta</taxon>
        <taxon>Spermatophyta</taxon>
        <taxon>Magnoliopsida</taxon>
        <taxon>eudicotyledons</taxon>
        <taxon>Gunneridae</taxon>
        <taxon>Pentapetalae</taxon>
        <taxon>rosids</taxon>
        <taxon>malvids</taxon>
        <taxon>Sapindales</taxon>
        <taxon>Rutaceae</taxon>
        <taxon>Aurantioideae</taxon>
        <taxon>Citrus</taxon>
    </lineage>
</organism>
<keyword evidence="1" id="KW-0808">Transferase</keyword>
<name>A0ACB8JJ88_CITSI</name>
<comment type="caution">
    <text evidence="1">The sequence shown here is derived from an EMBL/GenBank/DDBJ whole genome shotgun (WGS) entry which is preliminary data.</text>
</comment>